<feature type="compositionally biased region" description="Acidic residues" evidence="1">
    <location>
        <begin position="109"/>
        <end position="118"/>
    </location>
</feature>
<name>A0A699IBI5_TANCI</name>
<feature type="compositionally biased region" description="Polar residues" evidence="1">
    <location>
        <begin position="33"/>
        <end position="48"/>
    </location>
</feature>
<proteinExistence type="predicted"/>
<evidence type="ECO:0000313" key="2">
    <source>
        <dbReference type="EMBL" id="GEZ35933.1"/>
    </source>
</evidence>
<protein>
    <submittedName>
        <fullName evidence="2">Uncharacterized protein</fullName>
    </submittedName>
</protein>
<sequence length="319" mass="36167">MVDIPDDEDLVDYDGDDEEPKEELEKEPKQQIGHGNQFAQHPNPQPGNMNCWLEEDDDVNENVNNEDIEDEDVEVEVDDEAELVFPYEMEGDQTPPPKDESSDSVSSDSESEDEEADIAPEATAGTVAQRPFAIRDFPRGIVEVGESYAARNSSYVGGLVPWALRRDLETSRARARLIEAELSTTQAEIAFLKSKNKIREKERKLLDHYLGDVERTLSIVLEWLKVVESGENATLKKKLAEKEIQLMIARMDHASVERRLHESIGWNRRFYIEMVHKGAVPKPSSKDESTERPRKKSKKPSSNRTEGPSEPRGPPRDSQ</sequence>
<feature type="compositionally biased region" description="Basic and acidic residues" evidence="1">
    <location>
        <begin position="307"/>
        <end position="319"/>
    </location>
</feature>
<dbReference type="AlphaFoldDB" id="A0A699IBI5"/>
<dbReference type="EMBL" id="BKCJ010269503">
    <property type="protein sequence ID" value="GEZ35933.1"/>
    <property type="molecule type" value="Genomic_DNA"/>
</dbReference>
<feature type="compositionally biased region" description="Acidic residues" evidence="1">
    <location>
        <begin position="1"/>
        <end position="22"/>
    </location>
</feature>
<feature type="compositionally biased region" description="Acidic residues" evidence="1">
    <location>
        <begin position="53"/>
        <end position="82"/>
    </location>
</feature>
<gene>
    <name evidence="2" type="ORF">Tci_507906</name>
</gene>
<feature type="region of interest" description="Disordered" evidence="1">
    <location>
        <begin position="1"/>
        <end position="127"/>
    </location>
</feature>
<comment type="caution">
    <text evidence="2">The sequence shown here is derived from an EMBL/GenBank/DDBJ whole genome shotgun (WGS) entry which is preliminary data.</text>
</comment>
<feature type="region of interest" description="Disordered" evidence="1">
    <location>
        <begin position="278"/>
        <end position="319"/>
    </location>
</feature>
<evidence type="ECO:0000256" key="1">
    <source>
        <dbReference type="SAM" id="MobiDB-lite"/>
    </source>
</evidence>
<accession>A0A699IBI5</accession>
<organism evidence="2">
    <name type="scientific">Tanacetum cinerariifolium</name>
    <name type="common">Dalmatian daisy</name>
    <name type="synonym">Chrysanthemum cinerariifolium</name>
    <dbReference type="NCBI Taxonomy" id="118510"/>
    <lineage>
        <taxon>Eukaryota</taxon>
        <taxon>Viridiplantae</taxon>
        <taxon>Streptophyta</taxon>
        <taxon>Embryophyta</taxon>
        <taxon>Tracheophyta</taxon>
        <taxon>Spermatophyta</taxon>
        <taxon>Magnoliopsida</taxon>
        <taxon>eudicotyledons</taxon>
        <taxon>Gunneridae</taxon>
        <taxon>Pentapetalae</taxon>
        <taxon>asterids</taxon>
        <taxon>campanulids</taxon>
        <taxon>Asterales</taxon>
        <taxon>Asteraceae</taxon>
        <taxon>Asteroideae</taxon>
        <taxon>Anthemideae</taxon>
        <taxon>Anthemidinae</taxon>
        <taxon>Tanacetum</taxon>
    </lineage>
</organism>
<reference evidence="2" key="1">
    <citation type="journal article" date="2019" name="Sci. Rep.">
        <title>Draft genome of Tanacetum cinerariifolium, the natural source of mosquito coil.</title>
        <authorList>
            <person name="Yamashiro T."/>
            <person name="Shiraishi A."/>
            <person name="Satake H."/>
            <person name="Nakayama K."/>
        </authorList>
    </citation>
    <scope>NUCLEOTIDE SEQUENCE</scope>
</reference>